<dbReference type="EMBL" id="JAKWJU010000002">
    <property type="protein sequence ID" value="MCH6163266.1"/>
    <property type="molecule type" value="Genomic_DNA"/>
</dbReference>
<dbReference type="InterPro" id="IPR013783">
    <property type="entry name" value="Ig-like_fold"/>
</dbReference>
<keyword evidence="4" id="KW-1185">Reference proteome</keyword>
<dbReference type="Gene3D" id="2.60.40.10">
    <property type="entry name" value="Immunoglobulins"/>
    <property type="match status" value="1"/>
</dbReference>
<feature type="region of interest" description="Disordered" evidence="1">
    <location>
        <begin position="58"/>
        <end position="81"/>
    </location>
</feature>
<feature type="domain" description="Bacterial Ig-like" evidence="2">
    <location>
        <begin position="3"/>
        <end position="69"/>
    </location>
</feature>
<dbReference type="Pfam" id="PF16640">
    <property type="entry name" value="Big_3_5"/>
    <property type="match status" value="1"/>
</dbReference>
<organism evidence="3 4">
    <name type="scientific">Streptomyces marispadix</name>
    <dbReference type="NCBI Taxonomy" id="2922868"/>
    <lineage>
        <taxon>Bacteria</taxon>
        <taxon>Bacillati</taxon>
        <taxon>Actinomycetota</taxon>
        <taxon>Actinomycetes</taxon>
        <taxon>Kitasatosporales</taxon>
        <taxon>Streptomycetaceae</taxon>
        <taxon>Streptomyces</taxon>
    </lineage>
</organism>
<proteinExistence type="predicted"/>
<reference evidence="3" key="1">
    <citation type="submission" date="2022-03" db="EMBL/GenBank/DDBJ databases">
        <authorList>
            <person name="Santos J.D.N."/>
            <person name="Kallscheuer N."/>
            <person name="Jogler C."/>
            <person name="Lage O.M."/>
        </authorList>
    </citation>
    <scope>NUCLEOTIDE SEQUENCE</scope>
    <source>
        <strain evidence="3">M600PL45_2</strain>
    </source>
</reference>
<evidence type="ECO:0000256" key="1">
    <source>
        <dbReference type="SAM" id="MobiDB-lite"/>
    </source>
</evidence>
<accession>A0ABS9T4R5</accession>
<reference evidence="3" key="2">
    <citation type="journal article" date="2023" name="Int. J. Syst. Evol. Microbiol.">
        <title>Streptomyces marispadix sp. nov., isolated from marine beach sediment of the Northern Coast of Portugal.</title>
        <authorList>
            <person name="dos Santos J.D.N."/>
            <person name="Vitorino I.R."/>
            <person name="Kallscheuer N."/>
            <person name="Srivastava A."/>
            <person name="Krautwurst S."/>
            <person name="Marz M."/>
            <person name="Jogler C."/>
            <person name="Lobo Da Cunha A."/>
            <person name="Catita J."/>
            <person name="Goncalves H."/>
            <person name="Gonzalez I."/>
            <person name="Reyes F."/>
            <person name="Lage O.M."/>
        </authorList>
    </citation>
    <scope>NUCLEOTIDE SEQUENCE</scope>
    <source>
        <strain evidence="3">M600PL45_2</strain>
    </source>
</reference>
<evidence type="ECO:0000313" key="4">
    <source>
        <dbReference type="Proteomes" id="UP001166784"/>
    </source>
</evidence>
<dbReference type="InterPro" id="IPR032109">
    <property type="entry name" value="Big_3_5"/>
</dbReference>
<evidence type="ECO:0000313" key="3">
    <source>
        <dbReference type="EMBL" id="MCH6163266.1"/>
    </source>
</evidence>
<feature type="compositionally biased region" description="Low complexity" evidence="1">
    <location>
        <begin position="71"/>
        <end position="81"/>
    </location>
</feature>
<protein>
    <submittedName>
        <fullName evidence="3">Ig-like domain-containing protein</fullName>
    </submittedName>
</protein>
<feature type="compositionally biased region" description="Polar residues" evidence="1">
    <location>
        <begin position="58"/>
        <end position="70"/>
    </location>
</feature>
<dbReference type="Proteomes" id="UP001166784">
    <property type="component" value="Unassembled WGS sequence"/>
</dbReference>
<comment type="caution">
    <text evidence="3">The sequence shown here is derived from an EMBL/GenBank/DDBJ whole genome shotgun (WGS) entry which is preliminary data.</text>
</comment>
<evidence type="ECO:0000259" key="2">
    <source>
        <dbReference type="Pfam" id="PF16640"/>
    </source>
</evidence>
<gene>
    <name evidence="3" type="ORF">MMA15_23600</name>
</gene>
<dbReference type="RefSeq" id="WP_241062093.1">
    <property type="nucleotide sequence ID" value="NZ_JAKWJU010000002.1"/>
</dbReference>
<sequence>MAPGAGTPTGTVTFALSGGGGSTTVPVAVDGTARLTVDSLPAGAYSVTATYSGDANFASSSGSDSHTVNQAATATTVTSDT</sequence>
<name>A0ABS9T4R5_9ACTN</name>